<feature type="domain" description="GIY-YIG" evidence="3">
    <location>
        <begin position="197"/>
        <end position="273"/>
    </location>
</feature>
<dbReference type="CDD" id="cd06127">
    <property type="entry name" value="DEDDh"/>
    <property type="match status" value="1"/>
</dbReference>
<name>A0A4R6TIM2_9FLAO</name>
<evidence type="ECO:0000313" key="5">
    <source>
        <dbReference type="Proteomes" id="UP000295468"/>
    </source>
</evidence>
<dbReference type="InterPro" id="IPR000305">
    <property type="entry name" value="GIY-YIG_endonuc"/>
</dbReference>
<dbReference type="Gene3D" id="3.30.420.10">
    <property type="entry name" value="Ribonuclease H-like superfamily/Ribonuclease H"/>
    <property type="match status" value="1"/>
</dbReference>
<dbReference type="PROSITE" id="PS50164">
    <property type="entry name" value="GIY_YIG"/>
    <property type="match status" value="1"/>
</dbReference>
<dbReference type="InterPro" id="IPR047296">
    <property type="entry name" value="GIY-YIG_UvrC_Cho"/>
</dbReference>
<dbReference type="RefSeq" id="WP_133644662.1">
    <property type="nucleotide sequence ID" value="NZ_SNYI01000003.1"/>
</dbReference>
<dbReference type="OrthoDB" id="9803913at2"/>
<dbReference type="InterPro" id="IPR006054">
    <property type="entry name" value="DnaQ"/>
</dbReference>
<comment type="function">
    <text evidence="1">DNA polymerase III is a complex, multichain enzyme responsible for most of the replicative synthesis in bacteria. The epsilon subunit contain the editing function and is a proofreading 3'-5' exonuclease.</text>
</comment>
<protein>
    <submittedName>
        <fullName evidence="4">DNA polymerase-3 subunit epsilon</fullName>
    </submittedName>
</protein>
<dbReference type="GO" id="GO:0005829">
    <property type="term" value="C:cytosol"/>
    <property type="evidence" value="ECO:0007669"/>
    <property type="project" value="TreeGrafter"/>
</dbReference>
<evidence type="ECO:0000259" key="3">
    <source>
        <dbReference type="PROSITE" id="PS50164"/>
    </source>
</evidence>
<dbReference type="NCBIfam" id="TIGR00573">
    <property type="entry name" value="dnaq"/>
    <property type="match status" value="1"/>
</dbReference>
<dbReference type="Pfam" id="PF00929">
    <property type="entry name" value="RNase_T"/>
    <property type="match status" value="1"/>
</dbReference>
<proteinExistence type="predicted"/>
<comment type="subunit">
    <text evidence="2">DNA polymerase III contains a core (composed of alpha, epsilon and theta chains) that associates with a tau subunit. This core dimerizes to form the POLIII' complex. PolIII' associates with the gamma complex (composed of gamma, delta, delta', psi and chi chains) and with the beta chain to form the complete DNA polymerase III complex.</text>
</comment>
<dbReference type="SUPFAM" id="SSF82771">
    <property type="entry name" value="GIY-YIG endonuclease"/>
    <property type="match status" value="1"/>
</dbReference>
<dbReference type="InterPro" id="IPR012337">
    <property type="entry name" value="RNaseH-like_sf"/>
</dbReference>
<gene>
    <name evidence="4" type="ORF">CLV82_2515</name>
</gene>
<dbReference type="FunFam" id="3.30.420.10:FF:000045">
    <property type="entry name" value="3'-5' exonuclease DinG"/>
    <property type="match status" value="1"/>
</dbReference>
<reference evidence="4 5" key="1">
    <citation type="submission" date="2019-03" db="EMBL/GenBank/DDBJ databases">
        <title>Genomic Encyclopedia of Archaeal and Bacterial Type Strains, Phase II (KMG-II): from individual species to whole genera.</title>
        <authorList>
            <person name="Goeker M."/>
        </authorList>
    </citation>
    <scope>NUCLEOTIDE SEQUENCE [LARGE SCALE GENOMIC DNA]</scope>
    <source>
        <strain evidence="4 5">DSM 18435</strain>
    </source>
</reference>
<dbReference type="AlphaFoldDB" id="A0A4R6TIM2"/>
<dbReference type="Proteomes" id="UP000295468">
    <property type="component" value="Unassembled WGS sequence"/>
</dbReference>
<sequence length="459" mass="52345">MYTIIDIETTGNGIRGNRITEIAVFRHNGQEITDRFTSLVNPQCPIPAFITGLTGIDDDMVRNAPTLEEIVPRIQEITKDSIFVAHSVNFDYYVIKNEFKDLGIDFSRKRLCTVRLSRKLFPGYHSYSLGKLCAAMGIPLKDRHRAEGDAHATVLLFEKILRAPDSESVLHNFLNSRSQEATMPPGLSKQTYDELPSKTGIYIFKDAKGSILYVGKAINIKKRVLSHFYDKSDNEVRLCRETAHIDFECSGNELLALLMESAAIKKHYPPFNRAQKRNVVPYSIFSYEDRLGIKHLAFNKTKLVPVPLATFYSTTDCRLFLEQVCKEYRLCAKYCHLQDKVTHCSHFRIPQCDGICREQESVEDYNTKVAAAIQDMQDSHEDLVIREKGRTPEEDAFILVQGGRYSGYGFVPKDSPIQNLDDLMAFHTPQKNTIETERLVKSYLVKNPGRIVRGLKFEV</sequence>
<dbReference type="SMART" id="SM00479">
    <property type="entry name" value="EXOIII"/>
    <property type="match status" value="1"/>
</dbReference>
<dbReference type="Gene3D" id="3.40.1440.10">
    <property type="entry name" value="GIY-YIG endonuclease"/>
    <property type="match status" value="1"/>
</dbReference>
<dbReference type="PANTHER" id="PTHR30231">
    <property type="entry name" value="DNA POLYMERASE III SUBUNIT EPSILON"/>
    <property type="match status" value="1"/>
</dbReference>
<organism evidence="4 5">
    <name type="scientific">Zeaxanthinibacter enoshimensis</name>
    <dbReference type="NCBI Taxonomy" id="392009"/>
    <lineage>
        <taxon>Bacteria</taxon>
        <taxon>Pseudomonadati</taxon>
        <taxon>Bacteroidota</taxon>
        <taxon>Flavobacteriia</taxon>
        <taxon>Flavobacteriales</taxon>
        <taxon>Flavobacteriaceae</taxon>
        <taxon>Zeaxanthinibacter</taxon>
    </lineage>
</organism>
<dbReference type="CDD" id="cd10434">
    <property type="entry name" value="GIY-YIG_UvrC_Cho"/>
    <property type="match status" value="1"/>
</dbReference>
<dbReference type="GO" id="GO:0008408">
    <property type="term" value="F:3'-5' exonuclease activity"/>
    <property type="evidence" value="ECO:0007669"/>
    <property type="project" value="TreeGrafter"/>
</dbReference>
<dbReference type="GO" id="GO:0003677">
    <property type="term" value="F:DNA binding"/>
    <property type="evidence" value="ECO:0007669"/>
    <property type="project" value="InterPro"/>
</dbReference>
<dbReference type="GO" id="GO:0045004">
    <property type="term" value="P:DNA replication proofreading"/>
    <property type="evidence" value="ECO:0007669"/>
    <property type="project" value="TreeGrafter"/>
</dbReference>
<dbReference type="GO" id="GO:0003887">
    <property type="term" value="F:DNA-directed DNA polymerase activity"/>
    <property type="evidence" value="ECO:0007669"/>
    <property type="project" value="InterPro"/>
</dbReference>
<dbReference type="SUPFAM" id="SSF53098">
    <property type="entry name" value="Ribonuclease H-like"/>
    <property type="match status" value="1"/>
</dbReference>
<evidence type="ECO:0000256" key="1">
    <source>
        <dbReference type="ARBA" id="ARBA00025483"/>
    </source>
</evidence>
<dbReference type="EMBL" id="SNYI01000003">
    <property type="protein sequence ID" value="TDQ29066.1"/>
    <property type="molecule type" value="Genomic_DNA"/>
</dbReference>
<accession>A0A4R6TIM2</accession>
<comment type="caution">
    <text evidence="4">The sequence shown here is derived from an EMBL/GenBank/DDBJ whole genome shotgun (WGS) entry which is preliminary data.</text>
</comment>
<evidence type="ECO:0000313" key="4">
    <source>
        <dbReference type="EMBL" id="TDQ29066.1"/>
    </source>
</evidence>
<dbReference type="GO" id="GO:0006289">
    <property type="term" value="P:nucleotide-excision repair"/>
    <property type="evidence" value="ECO:0007669"/>
    <property type="project" value="InterPro"/>
</dbReference>
<dbReference type="Pfam" id="PF01541">
    <property type="entry name" value="GIY-YIG"/>
    <property type="match status" value="1"/>
</dbReference>
<evidence type="ECO:0000256" key="2">
    <source>
        <dbReference type="ARBA" id="ARBA00026073"/>
    </source>
</evidence>
<dbReference type="InterPro" id="IPR035901">
    <property type="entry name" value="GIY-YIG_endonuc_sf"/>
</dbReference>
<keyword evidence="5" id="KW-1185">Reference proteome</keyword>
<dbReference type="SMART" id="SM00465">
    <property type="entry name" value="GIYc"/>
    <property type="match status" value="1"/>
</dbReference>
<dbReference type="InterPro" id="IPR013520">
    <property type="entry name" value="Ribonucl_H"/>
</dbReference>
<dbReference type="PANTHER" id="PTHR30231:SF41">
    <property type="entry name" value="DNA POLYMERASE III SUBUNIT EPSILON"/>
    <property type="match status" value="1"/>
</dbReference>
<dbReference type="InterPro" id="IPR036397">
    <property type="entry name" value="RNaseH_sf"/>
</dbReference>